<keyword evidence="13 17" id="KW-0472">Membrane</keyword>
<evidence type="ECO:0000256" key="16">
    <source>
        <dbReference type="PIRSR" id="PIRSR603373-2"/>
    </source>
</evidence>
<feature type="transmembrane region" description="Helical" evidence="17">
    <location>
        <begin position="686"/>
        <end position="704"/>
    </location>
</feature>
<dbReference type="Pfam" id="PF17910">
    <property type="entry name" value="FeoB_Cyto"/>
    <property type="match status" value="1"/>
</dbReference>
<reference evidence="19" key="2">
    <citation type="journal article" date="2021" name="PeerJ">
        <title>Extensive microbial diversity within the chicken gut microbiome revealed by metagenomics and culture.</title>
        <authorList>
            <person name="Gilroy R."/>
            <person name="Ravi A."/>
            <person name="Getino M."/>
            <person name="Pursley I."/>
            <person name="Horton D.L."/>
            <person name="Alikhan N.F."/>
            <person name="Baker D."/>
            <person name="Gharbi K."/>
            <person name="Hall N."/>
            <person name="Watson M."/>
            <person name="Adriaenssens E.M."/>
            <person name="Foster-Nyarko E."/>
            <person name="Jarju S."/>
            <person name="Secka A."/>
            <person name="Antonio M."/>
            <person name="Oren A."/>
            <person name="Chaudhuri R.R."/>
            <person name="La Ragione R."/>
            <person name="Hildebrand F."/>
            <person name="Pallen M.J."/>
        </authorList>
    </citation>
    <scope>NUCLEOTIDE SEQUENCE</scope>
    <source>
        <strain evidence="19">9366</strain>
    </source>
</reference>
<feature type="transmembrane region" description="Helical" evidence="17">
    <location>
        <begin position="539"/>
        <end position="557"/>
    </location>
</feature>
<keyword evidence="6" id="KW-0997">Cell inner membrane</keyword>
<feature type="binding site" evidence="16">
    <location>
        <position position="19"/>
    </location>
    <ligand>
        <name>Mg(2+)</name>
        <dbReference type="ChEBI" id="CHEBI:18420"/>
        <label>2</label>
    </ligand>
</feature>
<keyword evidence="11" id="KW-0406">Ion transport</keyword>
<evidence type="ECO:0000256" key="5">
    <source>
        <dbReference type="ARBA" id="ARBA00022496"/>
    </source>
</evidence>
<dbReference type="PANTHER" id="PTHR43185">
    <property type="entry name" value="FERROUS IRON TRANSPORT PROTEIN B"/>
    <property type="match status" value="1"/>
</dbReference>
<dbReference type="GO" id="GO:0005886">
    <property type="term" value="C:plasma membrane"/>
    <property type="evidence" value="ECO:0007669"/>
    <property type="project" value="UniProtKB-SubCell"/>
</dbReference>
<feature type="transmembrane region" description="Helical" evidence="17">
    <location>
        <begin position="585"/>
        <end position="607"/>
    </location>
</feature>
<proteinExistence type="inferred from homology"/>
<dbReference type="GO" id="GO:0046872">
    <property type="term" value="F:metal ion binding"/>
    <property type="evidence" value="ECO:0007669"/>
    <property type="project" value="UniProtKB-KW"/>
</dbReference>
<feature type="domain" description="FeoB-type G" evidence="18">
    <location>
        <begin position="1"/>
        <end position="163"/>
    </location>
</feature>
<sequence length="741" mass="81215">MLKLALAGNPNCGKTTLFNALTGSTAYVGNWPGVTVEKREGRYKKGGQPIDVVDLPGIYSLSPYSPEEVVSRNFILDERPDVIVNIVDATNLERNLYLTTQILEIGTPVVIALNMMDEVARRGDVIDAEALSKLLNVPVVEISALKAKGIHELMKTAREAASTPRKAESVLMSSPLAPAVEKARELLEMSGSSEPLFHAIKLLEGDELEVKNHADEAKLLAEVKKQYQSEIFGEDFEAYTADARYRYITEKLSKVQKKAERKEKLTRSDKIDKVLTSRVLGIPIFIVMMFAIFHLTFAEDFLYLNALYGVQVQGWETWWEAGSYVIDGGIPSPGVLLQSCLVWCTDSLSALASQGLANAPAWVASLICDGVLAGVFSVLSFLPQIALLFLFLSILEDSGYMARVAFIMDRIFRKFGLSGKSFLPLLMGFGCSVPAIMASRTLEHEKERQMTIYMTPWFSCTAKMPIYTAIAAAVFVGNDDLVVFGMYLLGIVCAIVGALLLRNTVFRGKTAPFIMELPAYHLPQAKSLFVHLWDKVKKYVVRAATIIAASTIIIWFISNFDWSYHMVGSIEDSIVHDIGSVVSWIFYPLGFALGEYGWVFVVAALTGLIAKEEVVSTLTVLGIAIGSLAEDAAEGTAIETLFAVSGITTPAVIAFMAFNLLAIPCFAAVGAARAELGKGRGFKGALLWWTASAYVVSMLIFLIGSYWWTVFIFAAIVAAATACIVLWNKGKLKLPKRRKAE</sequence>
<organism evidence="19 20">
    <name type="scientific">Candidatus Caccalectryoclostridium excrementigallinarum</name>
    <dbReference type="NCBI Taxonomy" id="2840710"/>
    <lineage>
        <taxon>Bacteria</taxon>
        <taxon>Bacillati</taxon>
        <taxon>Bacillota</taxon>
        <taxon>Clostridia</taxon>
        <taxon>Christensenellales</taxon>
        <taxon>Christensenellaceae</taxon>
        <taxon>Christensenellaceae incertae sedis</taxon>
        <taxon>Candidatus Caccalectryoclostridium</taxon>
    </lineage>
</organism>
<feature type="binding site" evidence="16">
    <location>
        <position position="22"/>
    </location>
    <ligand>
        <name>Mg(2+)</name>
        <dbReference type="ChEBI" id="CHEBI:18420"/>
        <label>1</label>
    </ligand>
</feature>
<dbReference type="GO" id="GO:0005525">
    <property type="term" value="F:GTP binding"/>
    <property type="evidence" value="ECO:0007669"/>
    <property type="project" value="UniProtKB-KW"/>
</dbReference>
<evidence type="ECO:0000256" key="1">
    <source>
        <dbReference type="ARBA" id="ARBA00003926"/>
    </source>
</evidence>
<evidence type="ECO:0000256" key="9">
    <source>
        <dbReference type="ARBA" id="ARBA00022989"/>
    </source>
</evidence>
<dbReference type="Proteomes" id="UP000824145">
    <property type="component" value="Unassembled WGS sequence"/>
</dbReference>
<comment type="function">
    <text evidence="1 17">Probable transporter of a GTP-driven Fe(2+) uptake system.</text>
</comment>
<dbReference type="NCBIfam" id="TIGR00437">
    <property type="entry name" value="feoB"/>
    <property type="match status" value="1"/>
</dbReference>
<dbReference type="CDD" id="cd01879">
    <property type="entry name" value="FeoB"/>
    <property type="match status" value="1"/>
</dbReference>
<dbReference type="InterPro" id="IPR011640">
    <property type="entry name" value="Fe2_transport_prot_B_C"/>
</dbReference>
<keyword evidence="3 17" id="KW-0813">Transport</keyword>
<comment type="caution">
    <text evidence="19">The sequence shown here is derived from an EMBL/GenBank/DDBJ whole genome shotgun (WGS) entry which is preliminary data.</text>
</comment>
<keyword evidence="8 15" id="KW-0547">Nucleotide-binding</keyword>
<feature type="binding site" evidence="15">
    <location>
        <begin position="54"/>
        <end position="57"/>
    </location>
    <ligand>
        <name>GTP</name>
        <dbReference type="ChEBI" id="CHEBI:37565"/>
        <label>1</label>
    </ligand>
</feature>
<name>A0A9D1SKM3_9FIRM</name>
<dbReference type="Gene3D" id="3.40.50.300">
    <property type="entry name" value="P-loop containing nucleotide triphosphate hydrolases"/>
    <property type="match status" value="1"/>
</dbReference>
<dbReference type="Pfam" id="PF02421">
    <property type="entry name" value="FeoB_N"/>
    <property type="match status" value="1"/>
</dbReference>
<evidence type="ECO:0000256" key="2">
    <source>
        <dbReference type="ARBA" id="ARBA00004429"/>
    </source>
</evidence>
<comment type="similarity">
    <text evidence="17">Belongs to the TRAFAC class TrmE-Era-EngA-EngB-Septin-like GTPase superfamily. FeoB GTPase (TC 9.A.8) family.</text>
</comment>
<dbReference type="InterPro" id="IPR050860">
    <property type="entry name" value="FeoB_GTPase"/>
</dbReference>
<evidence type="ECO:0000256" key="17">
    <source>
        <dbReference type="RuleBase" id="RU362098"/>
    </source>
</evidence>
<feature type="binding site" evidence="16">
    <location>
        <position position="20"/>
    </location>
    <ligand>
        <name>Mg(2+)</name>
        <dbReference type="ChEBI" id="CHEBI:18420"/>
        <label>2</label>
    </ligand>
</feature>
<evidence type="ECO:0000256" key="6">
    <source>
        <dbReference type="ARBA" id="ARBA00022519"/>
    </source>
</evidence>
<evidence type="ECO:0000256" key="3">
    <source>
        <dbReference type="ARBA" id="ARBA00022448"/>
    </source>
</evidence>
<protein>
    <recommendedName>
        <fullName evidence="14 17">Ferrous iron transport protein B</fullName>
    </recommendedName>
</protein>
<feature type="transmembrane region" description="Helical" evidence="17">
    <location>
        <begin position="710"/>
        <end position="728"/>
    </location>
</feature>
<keyword evidence="16" id="KW-0460">Magnesium</keyword>
<keyword evidence="10 17" id="KW-0408">Iron</keyword>
<comment type="subcellular location">
    <subcellularLocation>
        <location evidence="2">Cell inner membrane</location>
        <topology evidence="2">Multi-pass membrane protein</topology>
    </subcellularLocation>
    <subcellularLocation>
        <location evidence="17">Cell membrane</location>
        <topology evidence="17">Multi-pass membrane protein</topology>
    </subcellularLocation>
</comment>
<gene>
    <name evidence="19" type="primary">feoB</name>
    <name evidence="19" type="ORF">IAB07_04975</name>
</gene>
<keyword evidence="5 17" id="KW-0410">Iron transport</keyword>
<dbReference type="PROSITE" id="PS51711">
    <property type="entry name" value="G_FEOB"/>
    <property type="match status" value="1"/>
</dbReference>
<dbReference type="InterPro" id="IPR005225">
    <property type="entry name" value="Small_GTP-bd"/>
</dbReference>
<dbReference type="PANTHER" id="PTHR43185:SF1">
    <property type="entry name" value="FE(2+) TRANSPORTER FEOB"/>
    <property type="match status" value="1"/>
</dbReference>
<dbReference type="InterPro" id="IPR041069">
    <property type="entry name" value="FeoB_Cyto"/>
</dbReference>
<evidence type="ECO:0000313" key="20">
    <source>
        <dbReference type="Proteomes" id="UP000824145"/>
    </source>
</evidence>
<evidence type="ECO:0000256" key="15">
    <source>
        <dbReference type="PIRSR" id="PIRSR603373-1"/>
    </source>
</evidence>
<keyword evidence="9 17" id="KW-1133">Transmembrane helix</keyword>
<dbReference type="SUPFAM" id="SSF52540">
    <property type="entry name" value="P-loop containing nucleoside triphosphate hydrolases"/>
    <property type="match status" value="1"/>
</dbReference>
<evidence type="ECO:0000256" key="10">
    <source>
        <dbReference type="ARBA" id="ARBA00023004"/>
    </source>
</evidence>
<evidence type="ECO:0000259" key="18">
    <source>
        <dbReference type="PROSITE" id="PS51711"/>
    </source>
</evidence>
<dbReference type="InterPro" id="IPR003373">
    <property type="entry name" value="Fe2_transport_prot-B"/>
</dbReference>
<keyword evidence="12 15" id="KW-0342">GTP-binding</keyword>
<keyword evidence="7 17" id="KW-0812">Transmembrane</keyword>
<dbReference type="InterPro" id="IPR027417">
    <property type="entry name" value="P-loop_NTPase"/>
</dbReference>
<dbReference type="InterPro" id="IPR011642">
    <property type="entry name" value="Gate_dom"/>
</dbReference>
<evidence type="ECO:0000256" key="7">
    <source>
        <dbReference type="ARBA" id="ARBA00022692"/>
    </source>
</evidence>
<feature type="transmembrane region" description="Helical" evidence="17">
    <location>
        <begin position="481"/>
        <end position="501"/>
    </location>
</feature>
<dbReference type="EMBL" id="DVNJ01000029">
    <property type="protein sequence ID" value="HIU63097.1"/>
    <property type="molecule type" value="Genomic_DNA"/>
</dbReference>
<evidence type="ECO:0000256" key="12">
    <source>
        <dbReference type="ARBA" id="ARBA00023134"/>
    </source>
</evidence>
<feature type="binding site" evidence="15">
    <location>
        <begin position="8"/>
        <end position="15"/>
    </location>
    <ligand>
        <name>GTP</name>
        <dbReference type="ChEBI" id="CHEBI:37565"/>
        <label>1</label>
    </ligand>
</feature>
<accession>A0A9D1SKM3</accession>
<dbReference type="Pfam" id="PF07670">
    <property type="entry name" value="Gate"/>
    <property type="match status" value="2"/>
</dbReference>
<dbReference type="Gene3D" id="1.10.287.1770">
    <property type="match status" value="1"/>
</dbReference>
<dbReference type="Pfam" id="PF07664">
    <property type="entry name" value="FeoB_C"/>
    <property type="match status" value="1"/>
</dbReference>
<evidence type="ECO:0000313" key="19">
    <source>
        <dbReference type="EMBL" id="HIU63097.1"/>
    </source>
</evidence>
<feature type="transmembrane region" description="Helical" evidence="17">
    <location>
        <begin position="279"/>
        <end position="297"/>
    </location>
</feature>
<feature type="binding site" evidence="15">
    <location>
        <begin position="33"/>
        <end position="37"/>
    </location>
    <ligand>
        <name>GTP</name>
        <dbReference type="ChEBI" id="CHEBI:37565"/>
        <label>1</label>
    </ligand>
</feature>
<evidence type="ECO:0000256" key="8">
    <source>
        <dbReference type="ARBA" id="ARBA00022741"/>
    </source>
</evidence>
<feature type="binding site" evidence="15">
    <location>
        <begin position="114"/>
        <end position="117"/>
    </location>
    <ligand>
        <name>GTP</name>
        <dbReference type="ChEBI" id="CHEBI:37565"/>
        <label>1</label>
    </ligand>
</feature>
<reference evidence="19" key="1">
    <citation type="submission" date="2020-10" db="EMBL/GenBank/DDBJ databases">
        <authorList>
            <person name="Gilroy R."/>
        </authorList>
    </citation>
    <scope>NUCLEOTIDE SEQUENCE</scope>
    <source>
        <strain evidence="19">9366</strain>
    </source>
</reference>
<feature type="transmembrane region" description="Helical" evidence="17">
    <location>
        <begin position="653"/>
        <end position="674"/>
    </location>
</feature>
<evidence type="ECO:0000256" key="4">
    <source>
        <dbReference type="ARBA" id="ARBA00022475"/>
    </source>
</evidence>
<dbReference type="FunFam" id="3.40.50.300:FF:000426">
    <property type="entry name" value="Ferrous iron transport protein B"/>
    <property type="match status" value="1"/>
</dbReference>
<evidence type="ECO:0000256" key="14">
    <source>
        <dbReference type="NCBIfam" id="TIGR00437"/>
    </source>
</evidence>
<keyword evidence="4" id="KW-1003">Cell membrane</keyword>
<evidence type="ECO:0000256" key="13">
    <source>
        <dbReference type="ARBA" id="ARBA00023136"/>
    </source>
</evidence>
<dbReference type="InterPro" id="IPR030389">
    <property type="entry name" value="G_FEOB_dom"/>
</dbReference>
<dbReference type="GO" id="GO:0015093">
    <property type="term" value="F:ferrous iron transmembrane transporter activity"/>
    <property type="evidence" value="ECO:0007669"/>
    <property type="project" value="UniProtKB-UniRule"/>
</dbReference>
<feature type="transmembrane region" description="Helical" evidence="17">
    <location>
        <begin position="422"/>
        <end position="442"/>
    </location>
</feature>
<keyword evidence="16" id="KW-0479">Metal-binding</keyword>
<feature type="transmembrane region" description="Helical" evidence="17">
    <location>
        <begin position="454"/>
        <end position="475"/>
    </location>
</feature>
<evidence type="ECO:0000256" key="11">
    <source>
        <dbReference type="ARBA" id="ARBA00023065"/>
    </source>
</evidence>
<feature type="binding site" evidence="16">
    <location>
        <position position="23"/>
    </location>
    <ligand>
        <name>Mg(2+)</name>
        <dbReference type="ChEBI" id="CHEBI:18420"/>
        <label>2</label>
    </ligand>
</feature>
<dbReference type="AlphaFoldDB" id="A0A9D1SKM3"/>
<dbReference type="NCBIfam" id="TIGR00231">
    <property type="entry name" value="small_GTP"/>
    <property type="match status" value="1"/>
</dbReference>